<dbReference type="InterPro" id="IPR012302">
    <property type="entry name" value="Malic_NAD-bd"/>
</dbReference>
<feature type="non-terminal residue" evidence="3">
    <location>
        <position position="1"/>
    </location>
</feature>
<dbReference type="PANTHER" id="PTHR43237">
    <property type="entry name" value="NADP-DEPENDENT MALIC ENZYME"/>
    <property type="match status" value="1"/>
</dbReference>
<dbReference type="Proteomes" id="UP000271125">
    <property type="component" value="Unassembled WGS sequence"/>
</dbReference>
<dbReference type="SUPFAM" id="SSF51735">
    <property type="entry name" value="NAD(P)-binding Rossmann-fold domains"/>
    <property type="match status" value="1"/>
</dbReference>
<dbReference type="InterPro" id="IPR045213">
    <property type="entry name" value="Malic_NAD-bd_bact_type"/>
</dbReference>
<dbReference type="SMART" id="SM00919">
    <property type="entry name" value="Malic_M"/>
    <property type="match status" value="1"/>
</dbReference>
<organism evidence="3 4">
    <name type="scientific">candidate division TA06 bacterium</name>
    <dbReference type="NCBI Taxonomy" id="2250710"/>
    <lineage>
        <taxon>Bacteria</taxon>
        <taxon>Bacteria division TA06</taxon>
    </lineage>
</organism>
<dbReference type="AlphaFoldDB" id="A0A660SP88"/>
<dbReference type="Pfam" id="PF03949">
    <property type="entry name" value="Malic_M"/>
    <property type="match status" value="1"/>
</dbReference>
<reference evidence="3 4" key="1">
    <citation type="submission" date="2018-06" db="EMBL/GenBank/DDBJ databases">
        <title>Extensive metabolic versatility and redundancy in microbially diverse, dynamic hydrothermal sediments.</title>
        <authorList>
            <person name="Dombrowski N."/>
            <person name="Teske A."/>
            <person name="Baker B.J."/>
        </authorList>
    </citation>
    <scope>NUCLEOTIDE SEQUENCE [LARGE SCALE GENOMIC DNA]</scope>
    <source>
        <strain evidence="3">B10_G13</strain>
    </source>
</reference>
<protein>
    <recommendedName>
        <fullName evidence="2">Malic enzyme NAD-binding domain-containing protein</fullName>
    </recommendedName>
</protein>
<dbReference type="GO" id="GO:0016491">
    <property type="term" value="F:oxidoreductase activity"/>
    <property type="evidence" value="ECO:0007669"/>
    <property type="project" value="UniProtKB-KW"/>
</dbReference>
<dbReference type="CDD" id="cd05311">
    <property type="entry name" value="NAD_bind_2_malic_enz"/>
    <property type="match status" value="1"/>
</dbReference>
<evidence type="ECO:0000256" key="1">
    <source>
        <dbReference type="ARBA" id="ARBA00023002"/>
    </source>
</evidence>
<dbReference type="PANTHER" id="PTHR43237:SF4">
    <property type="entry name" value="NADP-DEPENDENT MALIC ENZYME"/>
    <property type="match status" value="1"/>
</dbReference>
<dbReference type="Gene3D" id="3.40.50.720">
    <property type="entry name" value="NAD(P)-binding Rossmann-like Domain"/>
    <property type="match status" value="1"/>
</dbReference>
<comment type="caution">
    <text evidence="3">The sequence shown here is derived from an EMBL/GenBank/DDBJ whole genome shotgun (WGS) entry which is preliminary data.</text>
</comment>
<evidence type="ECO:0000313" key="4">
    <source>
        <dbReference type="Proteomes" id="UP000271125"/>
    </source>
</evidence>
<proteinExistence type="predicted"/>
<gene>
    <name evidence="3" type="ORF">DRP43_01975</name>
</gene>
<keyword evidence="1" id="KW-0560">Oxidoreductase</keyword>
<name>A0A660SP88_UNCT6</name>
<evidence type="ECO:0000259" key="2">
    <source>
        <dbReference type="SMART" id="SM00919"/>
    </source>
</evidence>
<feature type="domain" description="Malic enzyme NAD-binding" evidence="2">
    <location>
        <begin position="1"/>
        <end position="195"/>
    </location>
</feature>
<accession>A0A660SP88</accession>
<dbReference type="EMBL" id="QNBD01000067">
    <property type="protein sequence ID" value="RKX71916.1"/>
    <property type="molecule type" value="Genomic_DNA"/>
</dbReference>
<dbReference type="GO" id="GO:0051287">
    <property type="term" value="F:NAD binding"/>
    <property type="evidence" value="ECO:0007669"/>
    <property type="project" value="InterPro"/>
</dbReference>
<sequence>MYVNLGVNPDNIIMSDINGILTKDRKDLSIGNKQFATNRNIHTLEEGIKGADVFLGLSAGGVLKKEMLLSMAENPIVFAMANPYPEITYDDAKATRDDVIIATGRSDYPNQVNNVLGFPFIFRGALDVKATCINEEMKMAAAYALAELTKQDVPDYVKKIYNEENLAFGKNYFIPKPLDKRLISYVSPAVAKAAMDSGVARKPIKNWDKYKKELNARLERISKK</sequence>
<dbReference type="InterPro" id="IPR051674">
    <property type="entry name" value="Malate_Decarboxylase"/>
</dbReference>
<evidence type="ECO:0000313" key="3">
    <source>
        <dbReference type="EMBL" id="RKX71916.1"/>
    </source>
</evidence>
<dbReference type="InterPro" id="IPR036291">
    <property type="entry name" value="NAD(P)-bd_dom_sf"/>
</dbReference>
<dbReference type="FunFam" id="3.40.50.720:FF:000095">
    <property type="entry name" value="NADP-dependent malic enzyme"/>
    <property type="match status" value="1"/>
</dbReference>